<dbReference type="Pfam" id="PF16197">
    <property type="entry name" value="KAsynt_C_assoc"/>
    <property type="match status" value="1"/>
</dbReference>
<dbReference type="InterPro" id="IPR001227">
    <property type="entry name" value="Ac_transferase_dom_sf"/>
</dbReference>
<evidence type="ECO:0000313" key="3">
    <source>
        <dbReference type="EMBL" id="KIM99834.1"/>
    </source>
</evidence>
<dbReference type="InterPro" id="IPR016039">
    <property type="entry name" value="Thiolase-like"/>
</dbReference>
<dbReference type="InterPro" id="IPR050091">
    <property type="entry name" value="PKS_NRPS_Biosynth_Enz"/>
</dbReference>
<protein>
    <recommendedName>
        <fullName evidence="2">Ketosynthase family 3 (KS3) domain-containing protein</fullName>
    </recommendedName>
</protein>
<dbReference type="PANTHER" id="PTHR43775">
    <property type="entry name" value="FATTY ACID SYNTHASE"/>
    <property type="match status" value="1"/>
</dbReference>
<dbReference type="SMART" id="SM00825">
    <property type="entry name" value="PKS_KS"/>
    <property type="match status" value="1"/>
</dbReference>
<dbReference type="Pfam" id="PF00698">
    <property type="entry name" value="Acyl_transf_1"/>
    <property type="match status" value="1"/>
</dbReference>
<reference evidence="3 4" key="1">
    <citation type="submission" date="2014-04" db="EMBL/GenBank/DDBJ databases">
        <authorList>
            <consortium name="DOE Joint Genome Institute"/>
            <person name="Kuo A."/>
            <person name="Martino E."/>
            <person name="Perotto S."/>
            <person name="Kohler A."/>
            <person name="Nagy L.G."/>
            <person name="Floudas D."/>
            <person name="Copeland A."/>
            <person name="Barry K.W."/>
            <person name="Cichocki N."/>
            <person name="Veneault-Fourrey C."/>
            <person name="LaButti K."/>
            <person name="Lindquist E.A."/>
            <person name="Lipzen A."/>
            <person name="Lundell T."/>
            <person name="Morin E."/>
            <person name="Murat C."/>
            <person name="Sun H."/>
            <person name="Tunlid A."/>
            <person name="Henrissat B."/>
            <person name="Grigoriev I.V."/>
            <person name="Hibbett D.S."/>
            <person name="Martin F."/>
            <person name="Nordberg H.P."/>
            <person name="Cantor M.N."/>
            <person name="Hua S.X."/>
        </authorList>
    </citation>
    <scope>NUCLEOTIDE SEQUENCE [LARGE SCALE GENOMIC DNA]</scope>
    <source>
        <strain evidence="3 4">Zn</strain>
    </source>
</reference>
<dbReference type="InterPro" id="IPR032821">
    <property type="entry name" value="PKS_assoc"/>
</dbReference>
<organism evidence="3 4">
    <name type="scientific">Oidiodendron maius (strain Zn)</name>
    <dbReference type="NCBI Taxonomy" id="913774"/>
    <lineage>
        <taxon>Eukaryota</taxon>
        <taxon>Fungi</taxon>
        <taxon>Dikarya</taxon>
        <taxon>Ascomycota</taxon>
        <taxon>Pezizomycotina</taxon>
        <taxon>Leotiomycetes</taxon>
        <taxon>Leotiomycetes incertae sedis</taxon>
        <taxon>Myxotrichaceae</taxon>
        <taxon>Oidiodendron</taxon>
    </lineage>
</organism>
<evidence type="ECO:0000259" key="2">
    <source>
        <dbReference type="PROSITE" id="PS52004"/>
    </source>
</evidence>
<feature type="region of interest" description="Disordered" evidence="1">
    <location>
        <begin position="137"/>
        <end position="165"/>
    </location>
</feature>
<dbReference type="Proteomes" id="UP000054321">
    <property type="component" value="Unassembled WGS sequence"/>
</dbReference>
<name>A0A0C3H995_OIDMZ</name>
<dbReference type="Gene3D" id="3.40.366.10">
    <property type="entry name" value="Malonyl-Coenzyme A Acyl Carrier Protein, domain 2"/>
    <property type="match status" value="2"/>
</dbReference>
<dbReference type="STRING" id="913774.A0A0C3H995"/>
<proteinExistence type="predicted"/>
<feature type="domain" description="Ketosynthase family 3 (KS3)" evidence="2">
    <location>
        <begin position="1"/>
        <end position="123"/>
    </location>
</feature>
<accession>A0A0C3H995</accession>
<dbReference type="OrthoDB" id="329835at2759"/>
<reference evidence="4" key="2">
    <citation type="submission" date="2015-01" db="EMBL/GenBank/DDBJ databases">
        <title>Evolutionary Origins and Diversification of the Mycorrhizal Mutualists.</title>
        <authorList>
            <consortium name="DOE Joint Genome Institute"/>
            <consortium name="Mycorrhizal Genomics Consortium"/>
            <person name="Kohler A."/>
            <person name="Kuo A."/>
            <person name="Nagy L.G."/>
            <person name="Floudas D."/>
            <person name="Copeland A."/>
            <person name="Barry K.W."/>
            <person name="Cichocki N."/>
            <person name="Veneault-Fourrey C."/>
            <person name="LaButti K."/>
            <person name="Lindquist E.A."/>
            <person name="Lipzen A."/>
            <person name="Lundell T."/>
            <person name="Morin E."/>
            <person name="Murat C."/>
            <person name="Riley R."/>
            <person name="Ohm R."/>
            <person name="Sun H."/>
            <person name="Tunlid A."/>
            <person name="Henrissat B."/>
            <person name="Grigoriev I.V."/>
            <person name="Hibbett D.S."/>
            <person name="Martin F."/>
        </authorList>
    </citation>
    <scope>NUCLEOTIDE SEQUENCE [LARGE SCALE GENOMIC DNA]</scope>
    <source>
        <strain evidence="4">Zn</strain>
    </source>
</reference>
<dbReference type="Pfam" id="PF02801">
    <property type="entry name" value="Ketoacyl-synt_C"/>
    <property type="match status" value="1"/>
</dbReference>
<dbReference type="SUPFAM" id="SSF52151">
    <property type="entry name" value="FabD/lysophospholipase-like"/>
    <property type="match status" value="1"/>
</dbReference>
<dbReference type="InParanoid" id="A0A0C3H995"/>
<dbReference type="InterPro" id="IPR016035">
    <property type="entry name" value="Acyl_Trfase/lysoPLipase"/>
</dbReference>
<dbReference type="EMBL" id="KN832878">
    <property type="protein sequence ID" value="KIM99834.1"/>
    <property type="molecule type" value="Genomic_DNA"/>
</dbReference>
<keyword evidence="4" id="KW-1185">Reference proteome</keyword>
<dbReference type="GO" id="GO:0006633">
    <property type="term" value="P:fatty acid biosynthetic process"/>
    <property type="evidence" value="ECO:0007669"/>
    <property type="project" value="TreeGrafter"/>
</dbReference>
<dbReference type="InterPro" id="IPR014031">
    <property type="entry name" value="Ketoacyl_synth_C"/>
</dbReference>
<dbReference type="CDD" id="cd00833">
    <property type="entry name" value="PKS"/>
    <property type="match status" value="1"/>
</dbReference>
<gene>
    <name evidence="3" type="ORF">OIDMADRAFT_42799</name>
</gene>
<dbReference type="Gene3D" id="3.40.47.10">
    <property type="match status" value="1"/>
</dbReference>
<sequence>MFFEAHGTETAVGDPVEANSIGAAFGRGHSCDEPLYVGAVKSNIGHLEGASGLARLLKTILVLEKGVIPPNTNFESLNPKIDAERLNLKFSTDSHPWPHDGLRRASVNYFGFGGTNCHVILDDAYNYLRIHRQTRNHSTTKVVPPRHSLSKSSLGPPIPLDDASLEPKKLTTPKLLIWSAADRHGTARLVKAYNDYFQNLRSRHSDVEPFLDSLGYTLAERRTSLLWRSFVVINSTTTLLGLEKQTSKSKRASSGRNLGFIFTGQGAQWPEMDELKKPKELSRINEPEFSQSLCRAIQVALVDLLESFAIRPSVVVGHSLGEIAAA</sequence>
<dbReference type="SUPFAM" id="SSF53901">
    <property type="entry name" value="Thiolase-like"/>
    <property type="match status" value="1"/>
</dbReference>
<dbReference type="Gene3D" id="3.30.70.3290">
    <property type="match status" value="1"/>
</dbReference>
<dbReference type="HOGENOM" id="CLU_852845_0_0_1"/>
<evidence type="ECO:0000313" key="4">
    <source>
        <dbReference type="Proteomes" id="UP000054321"/>
    </source>
</evidence>
<dbReference type="PROSITE" id="PS52004">
    <property type="entry name" value="KS3_2"/>
    <property type="match status" value="1"/>
</dbReference>
<evidence type="ECO:0000256" key="1">
    <source>
        <dbReference type="SAM" id="MobiDB-lite"/>
    </source>
</evidence>
<dbReference type="GO" id="GO:0044550">
    <property type="term" value="P:secondary metabolite biosynthetic process"/>
    <property type="evidence" value="ECO:0007669"/>
    <property type="project" value="TreeGrafter"/>
</dbReference>
<dbReference type="InterPro" id="IPR020841">
    <property type="entry name" value="PKS_Beta-ketoAc_synthase_dom"/>
</dbReference>
<dbReference type="InterPro" id="IPR014043">
    <property type="entry name" value="Acyl_transferase_dom"/>
</dbReference>
<dbReference type="PANTHER" id="PTHR43775:SF29">
    <property type="entry name" value="ASPERFURANONE POLYKETIDE SYNTHASE AFOG-RELATED"/>
    <property type="match status" value="1"/>
</dbReference>
<dbReference type="GO" id="GO:0004312">
    <property type="term" value="F:fatty acid synthase activity"/>
    <property type="evidence" value="ECO:0007669"/>
    <property type="project" value="TreeGrafter"/>
</dbReference>
<dbReference type="AlphaFoldDB" id="A0A0C3H995"/>